<dbReference type="EMBL" id="JH598095">
    <property type="status" value="NOT_ANNOTATED_CDS"/>
    <property type="molecule type" value="Genomic_DNA"/>
</dbReference>
<sequence length="50" mass="5882">MHRQRQRSTTRTSRVDRDMGVRLASDIQVRINQLPTQGKTMVLDRLESRS</sequence>
<proteinExistence type="predicted"/>
<dbReference type="HOGENOM" id="CLU_209976_0_0_1"/>
<dbReference type="AlphaFoldDB" id="M4BBG9"/>
<keyword evidence="2" id="KW-1185">Reference proteome</keyword>
<evidence type="ECO:0000313" key="1">
    <source>
        <dbReference type="EnsemblProtists" id="HpaP803632"/>
    </source>
</evidence>
<reference evidence="2" key="1">
    <citation type="journal article" date="2010" name="Science">
        <title>Signatures of adaptation to obligate biotrophy in the Hyaloperonospora arabidopsidis genome.</title>
        <authorList>
            <person name="Baxter L."/>
            <person name="Tripathy S."/>
            <person name="Ishaque N."/>
            <person name="Boot N."/>
            <person name="Cabral A."/>
            <person name="Kemen E."/>
            <person name="Thines M."/>
            <person name="Ah-Fong A."/>
            <person name="Anderson R."/>
            <person name="Badejoko W."/>
            <person name="Bittner-Eddy P."/>
            <person name="Boore J.L."/>
            <person name="Chibucos M.C."/>
            <person name="Coates M."/>
            <person name="Dehal P."/>
            <person name="Delehaunty K."/>
            <person name="Dong S."/>
            <person name="Downton P."/>
            <person name="Dumas B."/>
            <person name="Fabro G."/>
            <person name="Fronick C."/>
            <person name="Fuerstenberg S.I."/>
            <person name="Fulton L."/>
            <person name="Gaulin E."/>
            <person name="Govers F."/>
            <person name="Hughes L."/>
            <person name="Humphray S."/>
            <person name="Jiang R.H."/>
            <person name="Judelson H."/>
            <person name="Kamoun S."/>
            <person name="Kyung K."/>
            <person name="Meijer H."/>
            <person name="Minx P."/>
            <person name="Morris P."/>
            <person name="Nelson J."/>
            <person name="Phuntumart V."/>
            <person name="Qutob D."/>
            <person name="Rehmany A."/>
            <person name="Rougon-Cardoso A."/>
            <person name="Ryden P."/>
            <person name="Torto-Alalibo T."/>
            <person name="Studholme D."/>
            <person name="Wang Y."/>
            <person name="Win J."/>
            <person name="Wood J."/>
            <person name="Clifton S.W."/>
            <person name="Rogers J."/>
            <person name="Van den Ackerveken G."/>
            <person name="Jones J.D."/>
            <person name="McDowell J.M."/>
            <person name="Beynon J."/>
            <person name="Tyler B.M."/>
        </authorList>
    </citation>
    <scope>NUCLEOTIDE SEQUENCE [LARGE SCALE GENOMIC DNA]</scope>
    <source>
        <strain evidence="2">Emoy2</strain>
    </source>
</reference>
<evidence type="ECO:0000313" key="2">
    <source>
        <dbReference type="Proteomes" id="UP000011713"/>
    </source>
</evidence>
<organism evidence="1 2">
    <name type="scientific">Hyaloperonospora arabidopsidis (strain Emoy2)</name>
    <name type="common">Downy mildew agent</name>
    <name type="synonym">Peronospora arabidopsidis</name>
    <dbReference type="NCBI Taxonomy" id="559515"/>
    <lineage>
        <taxon>Eukaryota</taxon>
        <taxon>Sar</taxon>
        <taxon>Stramenopiles</taxon>
        <taxon>Oomycota</taxon>
        <taxon>Peronosporomycetes</taxon>
        <taxon>Peronosporales</taxon>
        <taxon>Peronosporaceae</taxon>
        <taxon>Hyaloperonospora</taxon>
    </lineage>
</organism>
<protein>
    <submittedName>
        <fullName evidence="1">Uncharacterized protein</fullName>
    </submittedName>
</protein>
<accession>M4BBG9</accession>
<reference evidence="1" key="2">
    <citation type="submission" date="2015-06" db="UniProtKB">
        <authorList>
            <consortium name="EnsemblProtists"/>
        </authorList>
    </citation>
    <scope>IDENTIFICATION</scope>
    <source>
        <strain evidence="1">Emoy2</strain>
    </source>
</reference>
<dbReference type="EnsemblProtists" id="HpaT803632">
    <property type="protein sequence ID" value="HpaP803632"/>
    <property type="gene ID" value="HpaG803632"/>
</dbReference>
<name>M4BBG9_HYAAE</name>
<dbReference type="InParanoid" id="M4BBG9"/>
<dbReference type="VEuPathDB" id="FungiDB:HpaG803632"/>
<dbReference type="Proteomes" id="UP000011713">
    <property type="component" value="Unassembled WGS sequence"/>
</dbReference>